<accession>A0A2T5YD87</accession>
<organism evidence="2 3">
    <name type="scientific">Pontibacter mucosus</name>
    <dbReference type="NCBI Taxonomy" id="1649266"/>
    <lineage>
        <taxon>Bacteria</taxon>
        <taxon>Pseudomonadati</taxon>
        <taxon>Bacteroidota</taxon>
        <taxon>Cytophagia</taxon>
        <taxon>Cytophagales</taxon>
        <taxon>Hymenobacteraceae</taxon>
        <taxon>Pontibacter</taxon>
    </lineage>
</organism>
<dbReference type="AlphaFoldDB" id="A0A2T5YD87"/>
<dbReference type="Gene3D" id="2.60.40.10">
    <property type="entry name" value="Immunoglobulins"/>
    <property type="match status" value="1"/>
</dbReference>
<proteinExistence type="predicted"/>
<comment type="caution">
    <text evidence="2">The sequence shown here is derived from an EMBL/GenBank/DDBJ whole genome shotgun (WGS) entry which is preliminary data.</text>
</comment>
<gene>
    <name evidence="2" type="ORF">C8N40_111130</name>
</gene>
<dbReference type="InterPro" id="IPR032179">
    <property type="entry name" value="Cry22Aa_Ig-like"/>
</dbReference>
<dbReference type="Pfam" id="PF16403">
    <property type="entry name" value="Bact_surface_Ig-like"/>
    <property type="match status" value="1"/>
</dbReference>
<name>A0A2T5YD87_9BACT</name>
<evidence type="ECO:0000313" key="3">
    <source>
        <dbReference type="Proteomes" id="UP000244225"/>
    </source>
</evidence>
<dbReference type="RefSeq" id="WP_108213391.1">
    <property type="nucleotide sequence ID" value="NZ_QBKI01000011.1"/>
</dbReference>
<keyword evidence="3" id="KW-1185">Reference proteome</keyword>
<reference evidence="2 3" key="1">
    <citation type="submission" date="2018-04" db="EMBL/GenBank/DDBJ databases">
        <title>Genomic Encyclopedia of Archaeal and Bacterial Type Strains, Phase II (KMG-II): from individual species to whole genera.</title>
        <authorList>
            <person name="Goeker M."/>
        </authorList>
    </citation>
    <scope>NUCLEOTIDE SEQUENCE [LARGE SCALE GENOMIC DNA]</scope>
    <source>
        <strain evidence="2 3">DSM 100162</strain>
    </source>
</reference>
<evidence type="ECO:0000259" key="1">
    <source>
        <dbReference type="Pfam" id="PF16403"/>
    </source>
</evidence>
<dbReference type="EMBL" id="QBKI01000011">
    <property type="protein sequence ID" value="PTX14465.1"/>
    <property type="molecule type" value="Genomic_DNA"/>
</dbReference>
<protein>
    <submittedName>
        <fullName evidence="2">Uncharacterized protein DUF5011</fullName>
    </submittedName>
</protein>
<dbReference type="InterPro" id="IPR013783">
    <property type="entry name" value="Ig-like_fold"/>
</dbReference>
<feature type="domain" description="Pesticidal crystal protein Cry22Aa Ig-like" evidence="1">
    <location>
        <begin position="311"/>
        <end position="383"/>
    </location>
</feature>
<dbReference type="Gene3D" id="2.60.120.200">
    <property type="match status" value="1"/>
</dbReference>
<dbReference type="OrthoDB" id="894421at2"/>
<evidence type="ECO:0000313" key="2">
    <source>
        <dbReference type="EMBL" id="PTX14465.1"/>
    </source>
</evidence>
<dbReference type="Proteomes" id="UP000244225">
    <property type="component" value="Unassembled WGS sequence"/>
</dbReference>
<sequence>MADELLNRTPFSRFKEVLAPNKQMFVVGYNPQEPNKEQQNARYPLEAIFNLFVSGIPLSPGKWTVQPSILDTLNGDGTVTLQVTAGEADWNGVLVEYEAQTYANIPLPQEPLKQFAAIAALEDGTYELKLDKQSQTPPTPPISTGALLVNYVLLTSEGANVEQPPQTGITESRVLELLADYYTKAEVDALIAAIEPGTTQGQATAEAASATLNFANPFGHIRTEALTGAQTFTKQGAVLGSTIVQAYTADGTSTLTFDFAHTVLNSDFASGGILAAGEYKLFFSNWGDVVAVSIASVGSGVAPTPNTPPTITLLGANPMTLTQGGTYTEPGATATDAEDGDISGSIVITGTVDTATAGTYTRHYNVSDSKGLAATEVTRTVNVNPAGNTTPAPPTLTADDAANTLSASHALGASEILVSENGGAYVAYAGTIQVGNVARPVGYWKFKVRAAAGRNESAVVESPAFTFEDGALFSDYFEGPAGPVDSSKWVRRGAASQVTFTHSGAGNLKIESKGGAATGHPYDDALLPKDSSTGQPMQFGDCYLEFPLTTSIHTANTFYYGFDVDSANYVVLTRTQTNYGHARILIRETGKADVVVNTSIPLDRYWRIQAEGSSFTFYHSTDGVTWTAEGPARATSIGANKRVMLGVNASGDARTQFMSYLKVMPL</sequence>